<feature type="non-terminal residue" evidence="2">
    <location>
        <position position="233"/>
    </location>
</feature>
<feature type="compositionally biased region" description="Basic residues" evidence="1">
    <location>
        <begin position="83"/>
        <end position="106"/>
    </location>
</feature>
<feature type="compositionally biased region" description="Basic residues" evidence="1">
    <location>
        <begin position="164"/>
        <end position="177"/>
    </location>
</feature>
<gene>
    <name evidence="2" type="ORF">AVDCRST_MAG05-2066</name>
</gene>
<sequence length="233" mass="25121">DPGLALRRVRLGRPLPHPGGGHPRLADPRPVLEHRPRVADFRRRGDPQRPNPQRAHRHPHGRPSPLRPRGSGPLRDGQDPPRTARRTRRHDRGHRPRGGRPARRGPHPGLGAGARAPGARGPRPVPLRLGRALGHRPGGAALPGGLARTLWRGRGVPGGEGRGTRRVRHAGGGRRRLRGEPRAPRAALERGLHRREPEEPRGPAAVLRVLGHAAEDPGRIGLPGARRGAGSAL</sequence>
<feature type="region of interest" description="Disordered" evidence="1">
    <location>
        <begin position="1"/>
        <end position="202"/>
    </location>
</feature>
<accession>A0A6J4SBC3</accession>
<proteinExistence type="predicted"/>
<reference evidence="2" key="1">
    <citation type="submission" date="2020-02" db="EMBL/GenBank/DDBJ databases">
        <authorList>
            <person name="Meier V. D."/>
        </authorList>
    </citation>
    <scope>NUCLEOTIDE SEQUENCE</scope>
    <source>
        <strain evidence="2">AVDCRST_MAG05</strain>
    </source>
</reference>
<dbReference type="GO" id="GO:0016787">
    <property type="term" value="F:hydrolase activity"/>
    <property type="evidence" value="ECO:0007669"/>
    <property type="project" value="UniProtKB-KW"/>
</dbReference>
<feature type="non-terminal residue" evidence="2">
    <location>
        <position position="1"/>
    </location>
</feature>
<feature type="compositionally biased region" description="Basic and acidic residues" evidence="1">
    <location>
        <begin position="178"/>
        <end position="201"/>
    </location>
</feature>
<organism evidence="2">
    <name type="scientific">uncultured Rubrobacteraceae bacterium</name>
    <dbReference type="NCBI Taxonomy" id="349277"/>
    <lineage>
        <taxon>Bacteria</taxon>
        <taxon>Bacillati</taxon>
        <taxon>Actinomycetota</taxon>
        <taxon>Rubrobacteria</taxon>
        <taxon>Rubrobacterales</taxon>
        <taxon>Rubrobacteraceae</taxon>
        <taxon>environmental samples</taxon>
    </lineage>
</organism>
<evidence type="ECO:0000256" key="1">
    <source>
        <dbReference type="SAM" id="MobiDB-lite"/>
    </source>
</evidence>
<name>A0A6J4SBC3_9ACTN</name>
<feature type="compositionally biased region" description="Low complexity" evidence="1">
    <location>
        <begin position="63"/>
        <end position="75"/>
    </location>
</feature>
<keyword evidence="2" id="KW-0378">Hydrolase</keyword>
<evidence type="ECO:0000313" key="2">
    <source>
        <dbReference type="EMBL" id="CAA9494310.1"/>
    </source>
</evidence>
<dbReference type="EMBL" id="CADCVM010000217">
    <property type="protein sequence ID" value="CAA9494310.1"/>
    <property type="molecule type" value="Genomic_DNA"/>
</dbReference>
<feature type="compositionally biased region" description="Basic and acidic residues" evidence="1">
    <location>
        <begin position="24"/>
        <end position="47"/>
    </location>
</feature>
<feature type="compositionally biased region" description="Low complexity" evidence="1">
    <location>
        <begin position="107"/>
        <end position="132"/>
    </location>
</feature>
<feature type="compositionally biased region" description="Low complexity" evidence="1">
    <location>
        <begin position="138"/>
        <end position="154"/>
    </location>
</feature>
<dbReference type="AlphaFoldDB" id="A0A6J4SBC3"/>
<protein>
    <submittedName>
        <fullName evidence="2">Metal-dependent hydrolase</fullName>
    </submittedName>
</protein>